<dbReference type="GeneID" id="83184281"/>
<dbReference type="SUPFAM" id="SSF56053">
    <property type="entry name" value="Ribosomal protein L6"/>
    <property type="match status" value="2"/>
</dbReference>
<name>A0A9W9J713_9EURO</name>
<keyword evidence="7" id="KW-1185">Reference proteome</keyword>
<dbReference type="GO" id="GO:0005762">
    <property type="term" value="C:mitochondrial large ribosomal subunit"/>
    <property type="evidence" value="ECO:0007669"/>
    <property type="project" value="TreeGrafter"/>
</dbReference>
<dbReference type="InterPro" id="IPR019906">
    <property type="entry name" value="Ribosomal_uL6_bac-type"/>
</dbReference>
<sequence>MSFLPQRCARQLLREPFQRGSLPLFLTPAFSPSRAQCFSTTSPMQSRVGGAAISVPPDVTLNLVDLPKSLSRARGKDVPKFAAHIKGPKGEMTLELPSFLTVNHDTTTLKTTLSVLDPEVPAQRAMWGTIRALLQNHITGVSEGHICVLSLVGVGYRATIEDTATTVSSAYPGQKFVSLKVGFSHPIELGIPLGVQASTPQPTRILLESVDKRAVTQFAAEIREWRRPEPYKGKGIFVNGETIKLKAKKIK</sequence>
<comment type="caution">
    <text evidence="6">The sequence shown here is derived from an EMBL/GenBank/DDBJ whole genome shotgun (WGS) entry which is preliminary data.</text>
</comment>
<evidence type="ECO:0000256" key="2">
    <source>
        <dbReference type="ARBA" id="ARBA00022980"/>
    </source>
</evidence>
<dbReference type="Proteomes" id="UP001150904">
    <property type="component" value="Unassembled WGS sequence"/>
</dbReference>
<dbReference type="InterPro" id="IPR020040">
    <property type="entry name" value="Ribosomal_uL6_a/b-dom"/>
</dbReference>
<dbReference type="Gene3D" id="3.90.930.12">
    <property type="entry name" value="Ribosomal protein L6, alpha-beta domain"/>
    <property type="match status" value="2"/>
</dbReference>
<evidence type="ECO:0000259" key="5">
    <source>
        <dbReference type="Pfam" id="PF00347"/>
    </source>
</evidence>
<protein>
    <submittedName>
        <fullName evidence="6">Ribosomal protein L6</fullName>
    </submittedName>
</protein>
<dbReference type="InterPro" id="IPR036789">
    <property type="entry name" value="Ribosomal_uL6-like_a/b-dom_sf"/>
</dbReference>
<dbReference type="OrthoDB" id="540873at2759"/>
<dbReference type="PROSITE" id="PS00525">
    <property type="entry name" value="RIBOSOMAL_L6_1"/>
    <property type="match status" value="1"/>
</dbReference>
<organism evidence="6 7">
    <name type="scientific">Penicillium cinerascens</name>
    <dbReference type="NCBI Taxonomy" id="70096"/>
    <lineage>
        <taxon>Eukaryota</taxon>
        <taxon>Fungi</taxon>
        <taxon>Dikarya</taxon>
        <taxon>Ascomycota</taxon>
        <taxon>Pezizomycotina</taxon>
        <taxon>Eurotiomycetes</taxon>
        <taxon>Eurotiomycetidae</taxon>
        <taxon>Eurotiales</taxon>
        <taxon>Aspergillaceae</taxon>
        <taxon>Penicillium</taxon>
    </lineage>
</organism>
<dbReference type="InterPro" id="IPR000702">
    <property type="entry name" value="Ribosomal_uL6-like"/>
</dbReference>
<evidence type="ECO:0000256" key="4">
    <source>
        <dbReference type="RuleBase" id="RU003869"/>
    </source>
</evidence>
<dbReference type="GO" id="GO:0019843">
    <property type="term" value="F:rRNA binding"/>
    <property type="evidence" value="ECO:0007669"/>
    <property type="project" value="InterPro"/>
</dbReference>
<dbReference type="Pfam" id="PF00347">
    <property type="entry name" value="Ribosomal_L6"/>
    <property type="match status" value="2"/>
</dbReference>
<proteinExistence type="inferred from homology"/>
<evidence type="ECO:0000313" key="7">
    <source>
        <dbReference type="Proteomes" id="UP001150904"/>
    </source>
</evidence>
<dbReference type="RefSeq" id="XP_058303879.1">
    <property type="nucleotide sequence ID" value="XM_058456980.1"/>
</dbReference>
<dbReference type="PANTHER" id="PTHR11655:SF14">
    <property type="entry name" value="LARGE RIBOSOMAL SUBUNIT PROTEIN UL6M"/>
    <property type="match status" value="1"/>
</dbReference>
<evidence type="ECO:0000256" key="3">
    <source>
        <dbReference type="ARBA" id="ARBA00023274"/>
    </source>
</evidence>
<dbReference type="PRINTS" id="PR00059">
    <property type="entry name" value="RIBOSOMALL6"/>
</dbReference>
<reference evidence="6" key="2">
    <citation type="journal article" date="2023" name="IMA Fungus">
        <title>Comparative genomic study of the Penicillium genus elucidates a diverse pangenome and 15 lateral gene transfer events.</title>
        <authorList>
            <person name="Petersen C."/>
            <person name="Sorensen T."/>
            <person name="Nielsen M.R."/>
            <person name="Sondergaard T.E."/>
            <person name="Sorensen J.L."/>
            <person name="Fitzpatrick D.A."/>
            <person name="Frisvad J.C."/>
            <person name="Nielsen K.L."/>
        </authorList>
    </citation>
    <scope>NUCLEOTIDE SEQUENCE</scope>
    <source>
        <strain evidence="6">IBT 15544</strain>
    </source>
</reference>
<dbReference type="EMBL" id="JAPQKR010000016">
    <property type="protein sequence ID" value="KAJ5190939.1"/>
    <property type="molecule type" value="Genomic_DNA"/>
</dbReference>
<dbReference type="PANTHER" id="PTHR11655">
    <property type="entry name" value="60S/50S RIBOSOMAL PROTEIN L6/L9"/>
    <property type="match status" value="1"/>
</dbReference>
<dbReference type="FunFam" id="3.90.930.12:FF:000001">
    <property type="entry name" value="50S ribosomal protein L6"/>
    <property type="match status" value="1"/>
</dbReference>
<dbReference type="AlphaFoldDB" id="A0A9W9J713"/>
<comment type="similarity">
    <text evidence="1 4">Belongs to the universal ribosomal protein uL6 family.</text>
</comment>
<gene>
    <name evidence="6" type="ORF">N7498_009924</name>
</gene>
<dbReference type="InterPro" id="IPR002358">
    <property type="entry name" value="Ribosomal_uL6_CS"/>
</dbReference>
<feature type="domain" description="Large ribosomal subunit protein uL6 alpha-beta" evidence="5">
    <location>
        <begin position="153"/>
        <end position="236"/>
    </location>
</feature>
<keyword evidence="3 4" id="KW-0687">Ribonucleoprotein</keyword>
<dbReference type="GO" id="GO:0006412">
    <property type="term" value="P:translation"/>
    <property type="evidence" value="ECO:0007669"/>
    <property type="project" value="InterPro"/>
</dbReference>
<reference evidence="6" key="1">
    <citation type="submission" date="2022-12" db="EMBL/GenBank/DDBJ databases">
        <authorList>
            <person name="Petersen C."/>
        </authorList>
    </citation>
    <scope>NUCLEOTIDE SEQUENCE</scope>
    <source>
        <strain evidence="6">IBT 15544</strain>
    </source>
</reference>
<feature type="domain" description="Large ribosomal subunit protein uL6 alpha-beta" evidence="5">
    <location>
        <begin position="85"/>
        <end position="144"/>
    </location>
</feature>
<keyword evidence="2 4" id="KW-0689">Ribosomal protein</keyword>
<evidence type="ECO:0000256" key="1">
    <source>
        <dbReference type="ARBA" id="ARBA00009356"/>
    </source>
</evidence>
<accession>A0A9W9J713</accession>
<dbReference type="GO" id="GO:0003735">
    <property type="term" value="F:structural constituent of ribosome"/>
    <property type="evidence" value="ECO:0007669"/>
    <property type="project" value="InterPro"/>
</dbReference>
<evidence type="ECO:0000313" key="6">
    <source>
        <dbReference type="EMBL" id="KAJ5190939.1"/>
    </source>
</evidence>